<evidence type="ECO:0000313" key="2">
    <source>
        <dbReference type="Proteomes" id="UP000321201"/>
    </source>
</evidence>
<accession>A0A5C7EQZ4</accession>
<dbReference type="InParanoid" id="A0A5C7EQZ4"/>
<name>A0A5C7EQZ4_9PROT</name>
<dbReference type="RefSeq" id="WP_147800894.1">
    <property type="nucleotide sequence ID" value="NZ_VPFL01000025.1"/>
</dbReference>
<reference evidence="1 2" key="1">
    <citation type="submission" date="2019-08" db="EMBL/GenBank/DDBJ databases">
        <title>Pelomicrobium methylotrophicum gen. nov., sp. nov. a moderately thermophilic, facultatively anaerobic, lithoautotrophic and methylotrophic bacterium isolated from a terrestrial mud volcano.</title>
        <authorList>
            <person name="Slobodkina G.B."/>
            <person name="Merkel A.Y."/>
            <person name="Slobodkin A.I."/>
        </authorList>
    </citation>
    <scope>NUCLEOTIDE SEQUENCE [LARGE SCALE GENOMIC DNA]</scope>
    <source>
        <strain evidence="1 2">SM250</strain>
    </source>
</reference>
<dbReference type="EMBL" id="VPFL01000025">
    <property type="protein sequence ID" value="TXF10626.1"/>
    <property type="molecule type" value="Genomic_DNA"/>
</dbReference>
<dbReference type="OrthoDB" id="8590207at2"/>
<dbReference type="Proteomes" id="UP000321201">
    <property type="component" value="Unassembled WGS sequence"/>
</dbReference>
<gene>
    <name evidence="1" type="ORF">FR698_14355</name>
</gene>
<proteinExistence type="predicted"/>
<organism evidence="1 2">
    <name type="scientific">Pelomicrobium methylotrophicum</name>
    <dbReference type="NCBI Taxonomy" id="2602750"/>
    <lineage>
        <taxon>Bacteria</taxon>
        <taxon>Pseudomonadati</taxon>
        <taxon>Pseudomonadota</taxon>
        <taxon>Hydrogenophilia</taxon>
        <taxon>Hydrogenophilia incertae sedis</taxon>
        <taxon>Pelomicrobium</taxon>
    </lineage>
</organism>
<comment type="caution">
    <text evidence="1">The sequence shown here is derived from an EMBL/GenBank/DDBJ whole genome shotgun (WGS) entry which is preliminary data.</text>
</comment>
<sequence>MGRVEGFEYPHAKIGGTIYRLAPGAKIFDPWNRIVIPPSLPSDTPVLYLLDAQGDLARVWVLTPDELEREASQRRR</sequence>
<protein>
    <submittedName>
        <fullName evidence="1">Uncharacterized protein</fullName>
    </submittedName>
</protein>
<keyword evidence="2" id="KW-1185">Reference proteome</keyword>
<dbReference type="AlphaFoldDB" id="A0A5C7EQZ4"/>
<evidence type="ECO:0000313" key="1">
    <source>
        <dbReference type="EMBL" id="TXF10626.1"/>
    </source>
</evidence>